<sequence precursor="true">MRLPSVHCSHPLLLKLAIFASVMANPLVVSGQVRTKKPDRGVYRPPVVMADDGFFEVATEEEESATGPERVTDAVARPSLVPRNAVVKQVAYETDSEPIDSREAYLNDAYSGDVYSGDAYSGDVYSGDAYSGDVYSGDAYSGEQGAIAYYDEPSCGLESCDSPGCDSLSCSGCSPWANSHLAFSSDRWFGSLELLLMFRSGDYPPALLTTGPADADNPGQLGDPDTEMLVGGEEILGDMTAGGRLTIGTWLDDCQSRSLVVRGWLAGKESFNYDVDQSTTSIITRPFFNVTTGEVAQQDTQVIATPGFTTFGAANVNASSEVYGADLSIRQHLYSRFGGTVDALYGYQFMRMNESLSISSTSTAGADNPLPLGSTIAVSDSFDAENEFHGGQLGLATRYREGCWSFRSLWKVAFGQLSRQAELVGSTAIANGPVVTEPNGLLVRSTNAGTTTDHTFSWVPELDLSLGWHQFPNFDVTFGYHVIAMTDAIQASGLIDPELASNLATPVEDPLRPSLEMRDKTFYVHGLHFGLAYIY</sequence>
<feature type="signal peptide" evidence="1">
    <location>
        <begin position="1"/>
        <end position="24"/>
    </location>
</feature>
<dbReference type="Pfam" id="PF07585">
    <property type="entry name" value="BBP7"/>
    <property type="match status" value="1"/>
</dbReference>
<comment type="caution">
    <text evidence="2">The sequence shown here is derived from an EMBL/GenBank/DDBJ whole genome shotgun (WGS) entry which is preliminary data.</text>
</comment>
<gene>
    <name evidence="2" type="ORF">Q31b_26540</name>
</gene>
<dbReference type="AlphaFoldDB" id="A0A5C6DXT1"/>
<name>A0A5C6DXT1_9BACT</name>
<accession>A0A5C6DXT1</accession>
<dbReference type="EMBL" id="SJPY01000004">
    <property type="protein sequence ID" value="TWU41215.1"/>
    <property type="molecule type" value="Genomic_DNA"/>
</dbReference>
<evidence type="ECO:0000256" key="1">
    <source>
        <dbReference type="SAM" id="SignalP"/>
    </source>
</evidence>
<dbReference type="RefSeq" id="WP_146600072.1">
    <property type="nucleotide sequence ID" value="NZ_SJPY01000004.1"/>
</dbReference>
<reference evidence="2 3" key="1">
    <citation type="submission" date="2019-02" db="EMBL/GenBank/DDBJ databases">
        <title>Deep-cultivation of Planctomycetes and their phenomic and genomic characterization uncovers novel biology.</title>
        <authorList>
            <person name="Wiegand S."/>
            <person name="Jogler M."/>
            <person name="Boedeker C."/>
            <person name="Pinto D."/>
            <person name="Vollmers J."/>
            <person name="Rivas-Marin E."/>
            <person name="Kohn T."/>
            <person name="Peeters S.H."/>
            <person name="Heuer A."/>
            <person name="Rast P."/>
            <person name="Oberbeckmann S."/>
            <person name="Bunk B."/>
            <person name="Jeske O."/>
            <person name="Meyerdierks A."/>
            <person name="Storesund J.E."/>
            <person name="Kallscheuer N."/>
            <person name="Luecker S."/>
            <person name="Lage O.M."/>
            <person name="Pohl T."/>
            <person name="Merkel B.J."/>
            <person name="Hornburger P."/>
            <person name="Mueller R.-W."/>
            <person name="Bruemmer F."/>
            <person name="Labrenz M."/>
            <person name="Spormann A.M."/>
            <person name="Op Den Camp H."/>
            <person name="Overmann J."/>
            <person name="Amann R."/>
            <person name="Jetten M.S.M."/>
            <person name="Mascher T."/>
            <person name="Medema M.H."/>
            <person name="Devos D.P."/>
            <person name="Kaster A.-K."/>
            <person name="Ovreas L."/>
            <person name="Rohde M."/>
            <person name="Galperin M.Y."/>
            <person name="Jogler C."/>
        </authorList>
    </citation>
    <scope>NUCLEOTIDE SEQUENCE [LARGE SCALE GENOMIC DNA]</scope>
    <source>
        <strain evidence="2 3">Q31b</strain>
    </source>
</reference>
<organism evidence="2 3">
    <name type="scientific">Novipirellula aureliae</name>
    <dbReference type="NCBI Taxonomy" id="2527966"/>
    <lineage>
        <taxon>Bacteria</taxon>
        <taxon>Pseudomonadati</taxon>
        <taxon>Planctomycetota</taxon>
        <taxon>Planctomycetia</taxon>
        <taxon>Pirellulales</taxon>
        <taxon>Pirellulaceae</taxon>
        <taxon>Novipirellula</taxon>
    </lineage>
</organism>
<evidence type="ECO:0000313" key="3">
    <source>
        <dbReference type="Proteomes" id="UP000315471"/>
    </source>
</evidence>
<feature type="chain" id="PRO_5023130990" description="BBP7 family outer membrane beta-barrel protein" evidence="1">
    <location>
        <begin position="25"/>
        <end position="535"/>
    </location>
</feature>
<proteinExistence type="predicted"/>
<dbReference type="Proteomes" id="UP000315471">
    <property type="component" value="Unassembled WGS sequence"/>
</dbReference>
<dbReference type="InterPro" id="IPR011446">
    <property type="entry name" value="BBP7"/>
</dbReference>
<keyword evidence="1" id="KW-0732">Signal</keyword>
<evidence type="ECO:0000313" key="2">
    <source>
        <dbReference type="EMBL" id="TWU41215.1"/>
    </source>
</evidence>
<keyword evidence="3" id="KW-1185">Reference proteome</keyword>
<dbReference type="OrthoDB" id="292752at2"/>
<evidence type="ECO:0008006" key="4">
    <source>
        <dbReference type="Google" id="ProtNLM"/>
    </source>
</evidence>
<protein>
    <recommendedName>
        <fullName evidence="4">BBP7 family outer membrane beta-barrel protein</fullName>
    </recommendedName>
</protein>